<keyword evidence="1" id="KW-0175">Coiled coil</keyword>
<protein>
    <submittedName>
        <fullName evidence="3">Uncharacterized protein</fullName>
    </submittedName>
</protein>
<accession>A0A5C8F9T2</accession>
<comment type="caution">
    <text evidence="3">The sequence shown here is derived from an EMBL/GenBank/DDBJ whole genome shotgun (WGS) entry which is preliminary data.</text>
</comment>
<name>A0A5C8F9T2_BRAPL</name>
<gene>
    <name evidence="3" type="ORF">EPJ72_00845</name>
</gene>
<dbReference type="Proteomes" id="UP000323176">
    <property type="component" value="Unassembled WGS sequence"/>
</dbReference>
<evidence type="ECO:0000313" key="4">
    <source>
        <dbReference type="Proteomes" id="UP000323176"/>
    </source>
</evidence>
<dbReference type="OrthoDB" id="345707at2"/>
<reference evidence="3 4" key="1">
    <citation type="journal article" date="1992" name="Lakartidningen">
        <title>[Penicillin V and not amoxicillin is the first choice preparation in acute otitis].</title>
        <authorList>
            <person name="Kamme C."/>
            <person name="Lundgren K."/>
            <person name="Prellner K."/>
        </authorList>
    </citation>
    <scope>NUCLEOTIDE SEQUENCE [LARGE SCALE GENOMIC DNA]</scope>
    <source>
        <strain evidence="3 4">PC5538III-hc</strain>
    </source>
</reference>
<evidence type="ECO:0000256" key="2">
    <source>
        <dbReference type="SAM" id="MobiDB-lite"/>
    </source>
</evidence>
<evidence type="ECO:0000313" key="3">
    <source>
        <dbReference type="EMBL" id="TXJ47027.1"/>
    </source>
</evidence>
<feature type="region of interest" description="Disordered" evidence="2">
    <location>
        <begin position="158"/>
        <end position="189"/>
    </location>
</feature>
<dbReference type="AlphaFoldDB" id="A0A5C8F9T2"/>
<dbReference type="EMBL" id="SAXY01000008">
    <property type="protein sequence ID" value="TXJ47027.1"/>
    <property type="molecule type" value="Genomic_DNA"/>
</dbReference>
<proteinExistence type="predicted"/>
<sequence length="611" mass="71324">MAVKKTTEENKGNYKKIAEKLQTKLDKSEAKIVELNEKYIKVIDLQKKKLEDKYKKLEDKYKEKIKQLEENIKKYKTENVKTINADITKLKKRLELLEKNNKKLEEEKKKIEEQNKELNFKIKEALKTSKDSDKKDKETSKLIKDLESKLKTLLTEKEKIENQNKELNSKIKEALQTSKDTDKKDKETSKLIKDLENKLKESENQKNKIEANNIKLSEQIESLKEESKGSKGNVKEINDLKKKLEQSEALRKEVTEKLKKAIEQLKENKKNANKLSKEDKEKFRENLKILKRIKKERELLDKKREHLKKEEEKLRLIRSNIQSSAKDIASTIKNSQVNYYNNPNMPENPLDPNGTTDTLNMQGDKAFDIDPATEEGIKKMAGIMCAAMDDYREQKEKENKKETLTEGEDRLNKASEQLEDLVESRLEDTYQNDNGQKRPFTIIDKIENSRVEINEGYSPQSAGQTIVTNNEDGSKQTITTSSPNQQVPNITVKVEAPKETSKLSKPETQLRPASETPTMRMKLLDDTDDYEKKLVITYGFDNMPENMYYSKYKKILRNAARISLLGNLQEGLDMFKLIRDQNIPDEYKQMIDKNIQDITYYLRGLHRVRLE</sequence>
<organism evidence="3 4">
    <name type="scientific">Brachyspira pilosicoli</name>
    <name type="common">Serpulina pilosicoli</name>
    <dbReference type="NCBI Taxonomy" id="52584"/>
    <lineage>
        <taxon>Bacteria</taxon>
        <taxon>Pseudomonadati</taxon>
        <taxon>Spirochaetota</taxon>
        <taxon>Spirochaetia</taxon>
        <taxon>Brachyspirales</taxon>
        <taxon>Brachyspiraceae</taxon>
        <taxon>Brachyspira</taxon>
    </lineage>
</organism>
<evidence type="ECO:0000256" key="1">
    <source>
        <dbReference type="SAM" id="Coils"/>
    </source>
</evidence>
<feature type="coiled-coil region" evidence="1">
    <location>
        <begin position="397"/>
        <end position="424"/>
    </location>
</feature>